<dbReference type="Pfam" id="PF02799">
    <property type="entry name" value="NMT_C"/>
    <property type="match status" value="1"/>
</dbReference>
<protein>
    <recommendedName>
        <fullName evidence="3 6">Glycylpeptide N-tetradecanoyltransferase</fullName>
        <ecNumber evidence="2 6">2.3.1.97</ecNumber>
    </recommendedName>
</protein>
<dbReference type="EMBL" id="JAAAUY010001994">
    <property type="protein sequence ID" value="KAF9316491.1"/>
    <property type="molecule type" value="Genomic_DNA"/>
</dbReference>
<dbReference type="Proteomes" id="UP000696485">
    <property type="component" value="Unassembled WGS sequence"/>
</dbReference>
<keyword evidence="12" id="KW-1185">Reference proteome</keyword>
<evidence type="ECO:0000313" key="11">
    <source>
        <dbReference type="EMBL" id="KAF9316491.1"/>
    </source>
</evidence>
<dbReference type="PROSITE" id="PS00975">
    <property type="entry name" value="NMT_1"/>
    <property type="match status" value="1"/>
</dbReference>
<evidence type="ECO:0000259" key="9">
    <source>
        <dbReference type="Pfam" id="PF01233"/>
    </source>
</evidence>
<dbReference type="SUPFAM" id="SSF55729">
    <property type="entry name" value="Acyl-CoA N-acyltransferases (Nat)"/>
    <property type="match status" value="2"/>
</dbReference>
<dbReference type="FunFam" id="3.40.630.30:FF:000042">
    <property type="entry name" value="Glycylpeptide N-tetradecanoyltransferase"/>
    <property type="match status" value="1"/>
</dbReference>
<dbReference type="GO" id="GO:0004379">
    <property type="term" value="F:glycylpeptide N-tetradecanoyltransferase activity"/>
    <property type="evidence" value="ECO:0007669"/>
    <property type="project" value="UniProtKB-EC"/>
</dbReference>
<proteinExistence type="inferred from homology"/>
<dbReference type="InterPro" id="IPR000903">
    <property type="entry name" value="NMT"/>
</dbReference>
<evidence type="ECO:0000256" key="7">
    <source>
        <dbReference type="RuleBase" id="RU004178"/>
    </source>
</evidence>
<feature type="compositionally biased region" description="Low complexity" evidence="8">
    <location>
        <begin position="50"/>
        <end position="60"/>
    </location>
</feature>
<dbReference type="InterPro" id="IPR016181">
    <property type="entry name" value="Acyl_CoA_acyltransferase"/>
</dbReference>
<dbReference type="PIRSF" id="PIRSF015892">
    <property type="entry name" value="N-myristl_transf"/>
    <property type="match status" value="1"/>
</dbReference>
<comment type="catalytic activity">
    <reaction evidence="6">
        <text>N-terminal glycyl-[protein] + tetradecanoyl-CoA = N-tetradecanoylglycyl-[protein] + CoA + H(+)</text>
        <dbReference type="Rhea" id="RHEA:15521"/>
        <dbReference type="Rhea" id="RHEA-COMP:12666"/>
        <dbReference type="Rhea" id="RHEA-COMP:12667"/>
        <dbReference type="ChEBI" id="CHEBI:15378"/>
        <dbReference type="ChEBI" id="CHEBI:57287"/>
        <dbReference type="ChEBI" id="CHEBI:57385"/>
        <dbReference type="ChEBI" id="CHEBI:64723"/>
        <dbReference type="ChEBI" id="CHEBI:133050"/>
        <dbReference type="EC" id="2.3.1.97"/>
    </reaction>
</comment>
<name>A0A9P5VGB4_9FUNG</name>
<evidence type="ECO:0000256" key="8">
    <source>
        <dbReference type="SAM" id="MobiDB-lite"/>
    </source>
</evidence>
<dbReference type="Gene3D" id="3.40.630.170">
    <property type="match status" value="1"/>
</dbReference>
<dbReference type="PROSITE" id="PS00976">
    <property type="entry name" value="NMT_2"/>
    <property type="match status" value="1"/>
</dbReference>
<dbReference type="InterPro" id="IPR022676">
    <property type="entry name" value="NMT_N"/>
</dbReference>
<organism evidence="11 12">
    <name type="scientific">Podila minutissima</name>
    <dbReference type="NCBI Taxonomy" id="64525"/>
    <lineage>
        <taxon>Eukaryota</taxon>
        <taxon>Fungi</taxon>
        <taxon>Fungi incertae sedis</taxon>
        <taxon>Mucoromycota</taxon>
        <taxon>Mortierellomycotina</taxon>
        <taxon>Mortierellomycetes</taxon>
        <taxon>Mortierellales</taxon>
        <taxon>Mortierellaceae</taxon>
        <taxon>Podila</taxon>
    </lineage>
</organism>
<evidence type="ECO:0000256" key="2">
    <source>
        <dbReference type="ARBA" id="ARBA00012923"/>
    </source>
</evidence>
<evidence type="ECO:0000256" key="4">
    <source>
        <dbReference type="ARBA" id="ARBA00022679"/>
    </source>
</evidence>
<comment type="caution">
    <text evidence="11">The sequence shown here is derived from an EMBL/GenBank/DDBJ whole genome shotgun (WGS) entry which is preliminary data.</text>
</comment>
<dbReference type="InterPro" id="IPR022677">
    <property type="entry name" value="NMT_C"/>
</dbReference>
<reference evidence="11" key="1">
    <citation type="journal article" date="2020" name="Fungal Divers.">
        <title>Resolving the Mortierellaceae phylogeny through synthesis of multi-gene phylogenetics and phylogenomics.</title>
        <authorList>
            <person name="Vandepol N."/>
            <person name="Liber J."/>
            <person name="Desiro A."/>
            <person name="Na H."/>
            <person name="Kennedy M."/>
            <person name="Barry K."/>
            <person name="Grigoriev I.V."/>
            <person name="Miller A.N."/>
            <person name="O'Donnell K."/>
            <person name="Stajich J.E."/>
            <person name="Bonito G."/>
        </authorList>
    </citation>
    <scope>NUCLEOTIDE SEQUENCE</scope>
    <source>
        <strain evidence="11">NVP1</strain>
    </source>
</reference>
<dbReference type="EC" id="2.3.1.97" evidence="2 6"/>
<feature type="domain" description="Glycylpeptide N-tetradecanoyltransferase N-terminal" evidence="9">
    <location>
        <begin position="90"/>
        <end position="248"/>
    </location>
</feature>
<sequence>MSGSGSNSNNNKKTPNAALSAQRFEQELANAPPDLQDKLRALLQSMALNGPPGAAAGSSGKEPKSMDEHKFWKTQPVVKHDEVVEEDGAIEADIPLNQVRATPYPLPKEFEWSLVDVEDDKEIKELYELLTQNYVEDDDAMFRFDYSADFLKWALLPPGWKKAWHIGVRVASNKKLVAFISGIPQDVRVYSSVKRMVEINFLCVHKKLRSKRLAPVLIKEVTRRTHLEGIFQAVYTAGVVLPKPMATCRYFHRSLNPKKLVETGFSHLARNMTMARLVKLYKLSAQTSTPGLRPMEEKDVATVSKLMNKYMSTFEIAPHFGEADVRHWLIPRAGVVWAYVVEDPETKEITDFFSFYSLPSTVINNPTHSTLNAAYSFYYAVKTDDEALEKIENTEERKAARDEAIKGRLTALMEDALIMARKNDFDVYNALNLMDNALFTEDLKFGPGDGYLHYYLYNWRCRKVDSHKVGLVML</sequence>
<keyword evidence="4 6" id="KW-0808">Transferase</keyword>
<dbReference type="PANTHER" id="PTHR11377:SF5">
    <property type="entry name" value="GLYCYLPEPTIDE N-TETRADECANOYLTRANSFERASE"/>
    <property type="match status" value="1"/>
</dbReference>
<dbReference type="Pfam" id="PF01233">
    <property type="entry name" value="NMT"/>
    <property type="match status" value="1"/>
</dbReference>
<dbReference type="AlphaFoldDB" id="A0A9P5VGB4"/>
<gene>
    <name evidence="11" type="primary">NMT1_2</name>
    <name evidence="11" type="ORF">BG006_003521</name>
</gene>
<evidence type="ECO:0000256" key="3">
    <source>
        <dbReference type="ARBA" id="ARBA00022240"/>
    </source>
</evidence>
<evidence type="ECO:0000256" key="1">
    <source>
        <dbReference type="ARBA" id="ARBA00009469"/>
    </source>
</evidence>
<evidence type="ECO:0000313" key="12">
    <source>
        <dbReference type="Proteomes" id="UP000696485"/>
    </source>
</evidence>
<dbReference type="InterPro" id="IPR022678">
    <property type="entry name" value="NMT_CS"/>
</dbReference>
<dbReference type="PANTHER" id="PTHR11377">
    <property type="entry name" value="N-MYRISTOYL TRANSFERASE"/>
    <property type="match status" value="1"/>
</dbReference>
<comment type="function">
    <text evidence="6">Adds a myristoyl group to the N-terminal glycine residue of certain cellular proteins.</text>
</comment>
<comment type="similarity">
    <text evidence="1 7">Belongs to the NMT family.</text>
</comment>
<evidence type="ECO:0000256" key="6">
    <source>
        <dbReference type="RuleBase" id="RU000586"/>
    </source>
</evidence>
<feature type="compositionally biased region" description="Low complexity" evidence="8">
    <location>
        <begin position="1"/>
        <end position="11"/>
    </location>
</feature>
<evidence type="ECO:0000259" key="10">
    <source>
        <dbReference type="Pfam" id="PF02799"/>
    </source>
</evidence>
<accession>A0A9P5VGB4</accession>
<dbReference type="FunFam" id="3.40.630.170:FF:000001">
    <property type="entry name" value="Glycylpeptide N-tetradecanoyltransferase"/>
    <property type="match status" value="1"/>
</dbReference>
<dbReference type="GO" id="GO:0005737">
    <property type="term" value="C:cytoplasm"/>
    <property type="evidence" value="ECO:0007669"/>
    <property type="project" value="TreeGrafter"/>
</dbReference>
<keyword evidence="5 6" id="KW-0012">Acyltransferase</keyword>
<feature type="region of interest" description="Disordered" evidence="8">
    <location>
        <begin position="1"/>
        <end position="66"/>
    </location>
</feature>
<feature type="domain" description="Glycylpeptide N-tetradecanoyltransferase C-terminal" evidence="10">
    <location>
        <begin position="262"/>
        <end position="466"/>
    </location>
</feature>
<evidence type="ECO:0000256" key="5">
    <source>
        <dbReference type="ARBA" id="ARBA00023315"/>
    </source>
</evidence>